<evidence type="ECO:0000313" key="2">
    <source>
        <dbReference type="Proteomes" id="UP001152798"/>
    </source>
</evidence>
<dbReference type="Proteomes" id="UP001152798">
    <property type="component" value="Chromosome 4"/>
</dbReference>
<proteinExistence type="predicted"/>
<organism evidence="1 2">
    <name type="scientific">Nezara viridula</name>
    <name type="common">Southern green stink bug</name>
    <name type="synonym">Cimex viridulus</name>
    <dbReference type="NCBI Taxonomy" id="85310"/>
    <lineage>
        <taxon>Eukaryota</taxon>
        <taxon>Metazoa</taxon>
        <taxon>Ecdysozoa</taxon>
        <taxon>Arthropoda</taxon>
        <taxon>Hexapoda</taxon>
        <taxon>Insecta</taxon>
        <taxon>Pterygota</taxon>
        <taxon>Neoptera</taxon>
        <taxon>Paraneoptera</taxon>
        <taxon>Hemiptera</taxon>
        <taxon>Heteroptera</taxon>
        <taxon>Panheteroptera</taxon>
        <taxon>Pentatomomorpha</taxon>
        <taxon>Pentatomoidea</taxon>
        <taxon>Pentatomidae</taxon>
        <taxon>Pentatominae</taxon>
        <taxon>Nezara</taxon>
    </lineage>
</organism>
<sequence>MQSIVLFRDLLFSRRQERRVMRGIPEKEGLGWSLFLKSGLVLSGCSNGLLHSQRIHNKDLLELCRVVCVRHIGVSMRIGIEPSGNDHTNSLSNINQHERSPAKSVLIIATTDLEMYKYKDLLSGGSLDLRPHVGKQC</sequence>
<keyword evidence="2" id="KW-1185">Reference proteome</keyword>
<gene>
    <name evidence="1" type="ORF">NEZAVI_LOCUS8411</name>
</gene>
<accession>A0A9P0HBB4</accession>
<reference evidence="1" key="1">
    <citation type="submission" date="2022-01" db="EMBL/GenBank/DDBJ databases">
        <authorList>
            <person name="King R."/>
        </authorList>
    </citation>
    <scope>NUCLEOTIDE SEQUENCE</scope>
</reference>
<dbReference type="EMBL" id="OV725080">
    <property type="protein sequence ID" value="CAH1398838.1"/>
    <property type="molecule type" value="Genomic_DNA"/>
</dbReference>
<name>A0A9P0HBB4_NEZVI</name>
<protein>
    <submittedName>
        <fullName evidence="1">Uncharacterized protein</fullName>
    </submittedName>
</protein>
<evidence type="ECO:0000313" key="1">
    <source>
        <dbReference type="EMBL" id="CAH1398838.1"/>
    </source>
</evidence>
<dbReference type="AlphaFoldDB" id="A0A9P0HBB4"/>